<dbReference type="EMBL" id="CACVKT020001992">
    <property type="protein sequence ID" value="CAC5374198.1"/>
    <property type="molecule type" value="Genomic_DNA"/>
</dbReference>
<sequence>MSISLCYYIRIKGDVLHWSYRLNQCRLDLNNNLSISEDMAARRETNRDGYDLPDGDIDIAEHSKYALKRYSTRFAYINNRLNTFNNWPPSVNMWPKHLAEAWYILVNGNIIQCYECASILEVGSMQGIMDPFEIHHLKYPSCKFIRIQKLKKENEDLRNSFKCFQCRKRHLSYVLVPCRHVACDTCYVTTVCLCSALVEKRHTVLLPQVSLN</sequence>
<dbReference type="Gene3D" id="3.30.40.10">
    <property type="entry name" value="Zinc/RING finger domain, C3HC4 (zinc finger)"/>
    <property type="match status" value="1"/>
</dbReference>
<dbReference type="AlphaFoldDB" id="A0A6J8AV06"/>
<dbReference type="InterPro" id="IPR013083">
    <property type="entry name" value="Znf_RING/FYVE/PHD"/>
</dbReference>
<reference evidence="1 2" key="1">
    <citation type="submission" date="2020-06" db="EMBL/GenBank/DDBJ databases">
        <authorList>
            <person name="Li R."/>
            <person name="Bekaert M."/>
        </authorList>
    </citation>
    <scope>NUCLEOTIDE SEQUENCE [LARGE SCALE GENOMIC DNA]</scope>
    <source>
        <strain evidence="2">wild</strain>
    </source>
</reference>
<gene>
    <name evidence="1" type="ORF">MCOR_11672</name>
</gene>
<dbReference type="Proteomes" id="UP000507470">
    <property type="component" value="Unassembled WGS sequence"/>
</dbReference>
<keyword evidence="2" id="KW-1185">Reference proteome</keyword>
<evidence type="ECO:0000313" key="2">
    <source>
        <dbReference type="Proteomes" id="UP000507470"/>
    </source>
</evidence>
<dbReference type="Pfam" id="PF00653">
    <property type="entry name" value="BIR"/>
    <property type="match status" value="1"/>
</dbReference>
<dbReference type="PROSITE" id="PS50143">
    <property type="entry name" value="BIR_REPEAT_2"/>
    <property type="match status" value="1"/>
</dbReference>
<accession>A0A6J8AV06</accession>
<dbReference type="OrthoDB" id="6057574at2759"/>
<dbReference type="InterPro" id="IPR001370">
    <property type="entry name" value="BIR_rpt"/>
</dbReference>
<organism evidence="1 2">
    <name type="scientific">Mytilus coruscus</name>
    <name type="common">Sea mussel</name>
    <dbReference type="NCBI Taxonomy" id="42192"/>
    <lineage>
        <taxon>Eukaryota</taxon>
        <taxon>Metazoa</taxon>
        <taxon>Spiralia</taxon>
        <taxon>Lophotrochozoa</taxon>
        <taxon>Mollusca</taxon>
        <taxon>Bivalvia</taxon>
        <taxon>Autobranchia</taxon>
        <taxon>Pteriomorphia</taxon>
        <taxon>Mytilida</taxon>
        <taxon>Mytiloidea</taxon>
        <taxon>Mytilidae</taxon>
        <taxon>Mytilinae</taxon>
        <taxon>Mytilus</taxon>
    </lineage>
</organism>
<dbReference type="Gene3D" id="1.10.1170.10">
    <property type="entry name" value="Inhibitor Of Apoptosis Protein (2mihbC-IAP-1), Chain A"/>
    <property type="match status" value="1"/>
</dbReference>
<dbReference type="SMART" id="SM00238">
    <property type="entry name" value="BIR"/>
    <property type="match status" value="1"/>
</dbReference>
<protein>
    <recommendedName>
        <fullName evidence="3">BIRC7_8</fullName>
    </recommendedName>
</protein>
<evidence type="ECO:0000313" key="1">
    <source>
        <dbReference type="EMBL" id="CAC5374198.1"/>
    </source>
</evidence>
<name>A0A6J8AV06_MYTCO</name>
<proteinExistence type="predicted"/>
<dbReference type="SUPFAM" id="SSF57924">
    <property type="entry name" value="Inhibitor of apoptosis (IAP) repeat"/>
    <property type="match status" value="1"/>
</dbReference>
<evidence type="ECO:0008006" key="3">
    <source>
        <dbReference type="Google" id="ProtNLM"/>
    </source>
</evidence>